<dbReference type="Proteomes" id="UP000694920">
    <property type="component" value="Unplaced"/>
</dbReference>
<dbReference type="KEGG" id="ccin:107268453"/>
<gene>
    <name evidence="2" type="primary">LOC107268453</name>
</gene>
<proteinExistence type="predicted"/>
<sequence length="162" mass="18892">MAIHGQCRTHANICIYEQEEVIAGCRRYDEKGYCKSSRKKEKYINYLPSFFSCSFSPCQKDLKLYPMRLRLVEDSSSSSRILMRTAATPLNQRTELTRHSRDTIVLIIEIFFDQNGNISAIVSHQVRVFDTRRPFTTSRFLVKFRTRFCSLTLNKTLADGME</sequence>
<reference evidence="2" key="1">
    <citation type="submission" date="2025-08" db="UniProtKB">
        <authorList>
            <consortium name="RefSeq"/>
        </authorList>
    </citation>
    <scope>IDENTIFICATION</scope>
</reference>
<protein>
    <submittedName>
        <fullName evidence="2">Uncharacterized protein LOC107268453 isoform X1</fullName>
    </submittedName>
</protein>
<dbReference type="AlphaFoldDB" id="A0AAJ7FKT1"/>
<organism evidence="1 2">
    <name type="scientific">Cephus cinctus</name>
    <name type="common">Wheat stem sawfly</name>
    <dbReference type="NCBI Taxonomy" id="211228"/>
    <lineage>
        <taxon>Eukaryota</taxon>
        <taxon>Metazoa</taxon>
        <taxon>Ecdysozoa</taxon>
        <taxon>Arthropoda</taxon>
        <taxon>Hexapoda</taxon>
        <taxon>Insecta</taxon>
        <taxon>Pterygota</taxon>
        <taxon>Neoptera</taxon>
        <taxon>Endopterygota</taxon>
        <taxon>Hymenoptera</taxon>
        <taxon>Cephoidea</taxon>
        <taxon>Cephidae</taxon>
        <taxon>Cephus</taxon>
    </lineage>
</organism>
<keyword evidence="1" id="KW-1185">Reference proteome</keyword>
<evidence type="ECO:0000313" key="2">
    <source>
        <dbReference type="RefSeq" id="XP_015596727.1"/>
    </source>
</evidence>
<evidence type="ECO:0000313" key="1">
    <source>
        <dbReference type="Proteomes" id="UP000694920"/>
    </source>
</evidence>
<name>A0AAJ7FKT1_CEPCN</name>
<accession>A0AAJ7FKT1</accession>
<dbReference type="GeneID" id="107268453"/>
<dbReference type="RefSeq" id="XP_015596727.1">
    <property type="nucleotide sequence ID" value="XM_015741241.2"/>
</dbReference>